<evidence type="ECO:0000313" key="1">
    <source>
        <dbReference type="EMBL" id="EGC84162.1"/>
    </source>
</evidence>
<dbReference type="EMBL" id="AEXN01000014">
    <property type="protein sequence ID" value="EGC84162.1"/>
    <property type="molecule type" value="Genomic_DNA"/>
</dbReference>
<organism evidence="1 2">
    <name type="scientific">Anaerococcus hydrogenalis ACS-025-V-Sch4</name>
    <dbReference type="NCBI Taxonomy" id="879306"/>
    <lineage>
        <taxon>Bacteria</taxon>
        <taxon>Bacillati</taxon>
        <taxon>Bacillota</taxon>
        <taxon>Tissierellia</taxon>
        <taxon>Tissierellales</taxon>
        <taxon>Peptoniphilaceae</taxon>
        <taxon>Anaerococcus</taxon>
    </lineage>
</organism>
<dbReference type="Proteomes" id="UP000005277">
    <property type="component" value="Unassembled WGS sequence"/>
</dbReference>
<sequence length="42" mass="5209">MKINILTEPFQNKFLLQRKTFDFPHKKTRNKNSLFVKYFLSF</sequence>
<evidence type="ECO:0000313" key="2">
    <source>
        <dbReference type="Proteomes" id="UP000005277"/>
    </source>
</evidence>
<name>F0H043_9FIRM</name>
<reference evidence="1 2" key="1">
    <citation type="submission" date="2011-01" db="EMBL/GenBank/DDBJ databases">
        <authorList>
            <person name="Durkin A.S."/>
            <person name="Madupu R."/>
            <person name="Torralba M."/>
            <person name="Gillis M."/>
            <person name="Methe B."/>
            <person name="Sutton G."/>
            <person name="Nelson K.E."/>
        </authorList>
    </citation>
    <scope>NUCLEOTIDE SEQUENCE [LARGE SCALE GENOMIC DNA]</scope>
    <source>
        <strain evidence="1 2">ACS-025-V-Sch4</strain>
    </source>
</reference>
<comment type="caution">
    <text evidence="1">The sequence shown here is derived from an EMBL/GenBank/DDBJ whole genome shotgun (WGS) entry which is preliminary data.</text>
</comment>
<dbReference type="AlphaFoldDB" id="F0H043"/>
<keyword evidence="2" id="KW-1185">Reference proteome</keyword>
<protein>
    <submittedName>
        <fullName evidence="1">Uncharacterized protein</fullName>
    </submittedName>
</protein>
<accession>F0H043</accession>
<proteinExistence type="predicted"/>
<gene>
    <name evidence="1" type="ORF">HMPREF9246_0978</name>
</gene>